<organism>
    <name type="scientific">Serpula lacrymans var. lacrymans (strain S7.9)</name>
    <name type="common">Dry rot fungus</name>
    <dbReference type="NCBI Taxonomy" id="578457"/>
    <lineage>
        <taxon>Eukaryota</taxon>
        <taxon>Fungi</taxon>
        <taxon>Dikarya</taxon>
        <taxon>Basidiomycota</taxon>
        <taxon>Agaricomycotina</taxon>
        <taxon>Agaricomycetes</taxon>
        <taxon>Agaricomycetidae</taxon>
        <taxon>Boletales</taxon>
        <taxon>Coniophorineae</taxon>
        <taxon>Serpulaceae</taxon>
        <taxon>Serpula</taxon>
    </lineage>
</organism>
<accession>F8NJM9</accession>
<sequence>SSLAKIEPVKIHMCSKSCIPYTGDYKDLQVCPYITKGQNTCKENQYIAGSKSKPKSQILCVSFIPIIQAMFSNKESSQMLRYRDK</sequence>
<dbReference type="AlphaFoldDB" id="F8NJM9"/>
<protein>
    <submittedName>
        <fullName evidence="1">Uncharacterized protein</fullName>
    </submittedName>
</protein>
<name>F8NJM9_SERL9</name>
<feature type="non-terminal residue" evidence="1">
    <location>
        <position position="1"/>
    </location>
</feature>
<dbReference type="GeneID" id="18809110"/>
<evidence type="ECO:0000313" key="1">
    <source>
        <dbReference type="EMBL" id="EGO28244.1"/>
    </source>
</evidence>
<dbReference type="RefSeq" id="XP_007314443.1">
    <property type="nucleotide sequence ID" value="XM_007314381.1"/>
</dbReference>
<dbReference type="HOGENOM" id="CLU_2518812_0_0_1"/>
<proteinExistence type="predicted"/>
<gene>
    <name evidence="1" type="ORF">SERLADRAFT_346673</name>
</gene>
<reference evidence="1" key="1">
    <citation type="submission" date="2011-04" db="EMBL/GenBank/DDBJ databases">
        <title>Evolution of plant cell wall degrading machinery underlies the functional diversity of forest fungi.</title>
        <authorList>
            <consortium name="US DOE Joint Genome Institute (JGI-PGF)"/>
            <person name="Eastwood D.C."/>
            <person name="Floudas D."/>
            <person name="Binder M."/>
            <person name="Majcherczyk A."/>
            <person name="Schneider P."/>
            <person name="Aerts A."/>
            <person name="Asiegbu F.O."/>
            <person name="Baker S.E."/>
            <person name="Barry K."/>
            <person name="Bendiksby M."/>
            <person name="Blumentritt M."/>
            <person name="Coutinho P.M."/>
            <person name="Cullen D."/>
            <person name="Cullen D."/>
            <person name="Gathman A."/>
            <person name="Goodell B."/>
            <person name="Henrissat B."/>
            <person name="Ihrmark K."/>
            <person name="Kauserud H."/>
            <person name="Kohler A."/>
            <person name="LaButti K."/>
            <person name="Lapidus A."/>
            <person name="Lavin J.L."/>
            <person name="Lee Y.-H."/>
            <person name="Lindquist E."/>
            <person name="Lilly W."/>
            <person name="Lucas S."/>
            <person name="Morin E."/>
            <person name="Murat C."/>
            <person name="Oguiza J.A."/>
            <person name="Park J."/>
            <person name="Pisabarro A.G."/>
            <person name="Riley R."/>
            <person name="Rosling A."/>
            <person name="Salamov A."/>
            <person name="Schmidt O."/>
            <person name="Schmutz J."/>
            <person name="Skrede I."/>
            <person name="Stenlid J."/>
            <person name="Wiebenga A."/>
            <person name="Xie X."/>
            <person name="Kues U."/>
            <person name="Hibbett D.S."/>
            <person name="Hoffmeister D."/>
            <person name="Hogberg N."/>
            <person name="Martin F."/>
            <person name="Grigoriev I.V."/>
            <person name="Watkinson S.C."/>
        </authorList>
    </citation>
    <scope>NUCLEOTIDE SEQUENCE</scope>
    <source>
        <strain evidence="1">S7.9</strain>
    </source>
</reference>
<dbReference type="Proteomes" id="UP000008064">
    <property type="component" value="Unassembled WGS sequence"/>
</dbReference>
<dbReference type="KEGG" id="sla:SERLADRAFT_346673"/>
<dbReference type="OrthoDB" id="2683143at2759"/>
<dbReference type="EMBL" id="GL945430">
    <property type="protein sequence ID" value="EGO28244.1"/>
    <property type="molecule type" value="Genomic_DNA"/>
</dbReference>